<sequence>MASIASRALARAAPSRRLPRRPTVTICGVAGYNRGDDAIALALVEGLRARLPHMHARVAMIALGSIAATDDLSPFLAARRRPAGLLALAYAIARADLVIIGGGSIIQDKFGGGRVKGIIGYAWLVARLAALFGRPLITAPIGIDAITTERAHQSAAELLASARAIFVRDARSMANCHALVADTTAPQPQMACDPAFALAGASPRAGGPMILSPAFEDEYDELVIDIFARVAAEAVERLDREVVVVSMDSRDDARVARIVAAVPAAARARVSAAYPPTLDVALDVLRGGSALIAMRLHAMILSYGTAPIACLSRTTKTDAFMEDYRVPGTGIGDDTPAAVASLLVEAVASWSQRDEQAAILATRRATLNRFFDTAVALLHPQRASQTA</sequence>
<proteinExistence type="predicted"/>
<dbReference type="PANTHER" id="PTHR36836">
    <property type="entry name" value="COLANIC ACID BIOSYNTHESIS PROTEIN WCAK"/>
    <property type="match status" value="1"/>
</dbReference>
<evidence type="ECO:0000313" key="2">
    <source>
        <dbReference type="EMBL" id="MBW6531660.1"/>
    </source>
</evidence>
<dbReference type="PANTHER" id="PTHR36836:SF1">
    <property type="entry name" value="COLANIC ACID BIOSYNTHESIS PROTEIN WCAK"/>
    <property type="match status" value="1"/>
</dbReference>
<dbReference type="InterPro" id="IPR007345">
    <property type="entry name" value="Polysacch_pyruvyl_Trfase"/>
</dbReference>
<name>A0ABS7BPZ1_9SPHN</name>
<evidence type="ECO:0000313" key="3">
    <source>
        <dbReference type="Proteomes" id="UP000759103"/>
    </source>
</evidence>
<dbReference type="Proteomes" id="UP000759103">
    <property type="component" value="Unassembled WGS sequence"/>
</dbReference>
<dbReference type="RefSeq" id="WP_219749052.1">
    <property type="nucleotide sequence ID" value="NZ_JAHXZN010000004.1"/>
</dbReference>
<feature type="domain" description="Polysaccharide pyruvyl transferase" evidence="1">
    <location>
        <begin position="33"/>
        <end position="304"/>
    </location>
</feature>
<accession>A0ABS7BPZ1</accession>
<gene>
    <name evidence="2" type="ORF">KZ820_13025</name>
</gene>
<comment type="caution">
    <text evidence="2">The sequence shown here is derived from an EMBL/GenBank/DDBJ whole genome shotgun (WGS) entry which is preliminary data.</text>
</comment>
<keyword evidence="2" id="KW-0808">Transferase</keyword>
<keyword evidence="3" id="KW-1185">Reference proteome</keyword>
<reference evidence="2 3" key="1">
    <citation type="submission" date="2021-07" db="EMBL/GenBank/DDBJ databases">
        <title>Sphingomonas sp.</title>
        <authorList>
            <person name="Feng G."/>
            <person name="Li J."/>
            <person name="Pan M."/>
        </authorList>
    </citation>
    <scope>NUCLEOTIDE SEQUENCE [LARGE SCALE GENOMIC DNA]</scope>
    <source>
        <strain evidence="2 3">RRHST34</strain>
    </source>
</reference>
<dbReference type="Pfam" id="PF04230">
    <property type="entry name" value="PS_pyruv_trans"/>
    <property type="match status" value="1"/>
</dbReference>
<dbReference type="EMBL" id="JAHXZN010000004">
    <property type="protein sequence ID" value="MBW6531660.1"/>
    <property type="molecule type" value="Genomic_DNA"/>
</dbReference>
<dbReference type="GO" id="GO:0016740">
    <property type="term" value="F:transferase activity"/>
    <property type="evidence" value="ECO:0007669"/>
    <property type="project" value="UniProtKB-KW"/>
</dbReference>
<protein>
    <submittedName>
        <fullName evidence="2">Polysaccharide pyruvyl transferase family protein</fullName>
    </submittedName>
</protein>
<evidence type="ECO:0000259" key="1">
    <source>
        <dbReference type="Pfam" id="PF04230"/>
    </source>
</evidence>
<organism evidence="2 3">
    <name type="scientific">Sphingomonas citri</name>
    <dbReference type="NCBI Taxonomy" id="2862499"/>
    <lineage>
        <taxon>Bacteria</taxon>
        <taxon>Pseudomonadati</taxon>
        <taxon>Pseudomonadota</taxon>
        <taxon>Alphaproteobacteria</taxon>
        <taxon>Sphingomonadales</taxon>
        <taxon>Sphingomonadaceae</taxon>
        <taxon>Sphingomonas</taxon>
    </lineage>
</organism>